<comment type="caution">
    <text evidence="4">The sequence shown here is derived from an EMBL/GenBank/DDBJ whole genome shotgun (WGS) entry which is preliminary data.</text>
</comment>
<dbReference type="GO" id="GO:0030313">
    <property type="term" value="C:cell envelope"/>
    <property type="evidence" value="ECO:0007669"/>
    <property type="project" value="UniProtKB-SubCell"/>
</dbReference>
<name>A0A9X1JYF6_9FLAO</name>
<dbReference type="RefSeq" id="WP_219051897.1">
    <property type="nucleotide sequence ID" value="NZ_JAHWDP010000002.1"/>
</dbReference>
<protein>
    <submittedName>
        <fullName evidence="4">Cadherin repeat domain-containing protein</fullName>
    </submittedName>
</protein>
<dbReference type="CDD" id="cd11304">
    <property type="entry name" value="Cadherin_repeat"/>
    <property type="match status" value="1"/>
</dbReference>
<dbReference type="PANTHER" id="PTHR31018">
    <property type="entry name" value="SPORULATION-SPECIFIC PROTEIN-RELATED"/>
    <property type="match status" value="1"/>
</dbReference>
<sequence>MIKIISSIISLIVLLGCSRNSESEQQVTISVTNFSISLSEITYNNQVIGTLNASSSSGALQFSILSQVPDGAVSIDAETGELIVANSTLFDYETNPIISGTIRLSQGNNSENASFQILLEDVIEGLVFEGNIELNTQQDVDDFGAENYSIVNGYLEIKYAPPVNDILDLTPLASLNQVYALLVAGIPVSSLDGLSNLQSLQTIGFAELPNLENLNGLKNLEYVGETLILRDLPSLTNLNGLEQINYLGHFLYVSENDNLLNLDGLSGLTSFNNSGAIVDIVIEFNPLLTSLEGLSNIQASSVVNKIEILANDSLENLNGLQGISGSIRDVIVSGANLTDLSGLKNITTIHNLNIIRCFSLTTLDHLTQLNSITGGFFLFKNHLLGDVDKFCEVNLMLNGFGLEEMSLLTDLSCFNGISSVESSINIYLNDNLQSLNGLESLTNVGDNLNIAGNPNLTDFCALTTLANENGVGGSFQTYNNAFNPSLEDIQNGNCSL</sequence>
<evidence type="ECO:0000256" key="1">
    <source>
        <dbReference type="ARBA" id="ARBA00004196"/>
    </source>
</evidence>
<proteinExistence type="predicted"/>
<dbReference type="InterPro" id="IPR051648">
    <property type="entry name" value="CWI-Assembly_Regulator"/>
</dbReference>
<dbReference type="EMBL" id="JAHWDP010000002">
    <property type="protein sequence ID" value="MBW2937472.1"/>
    <property type="molecule type" value="Genomic_DNA"/>
</dbReference>
<dbReference type="PROSITE" id="PS51257">
    <property type="entry name" value="PROKAR_LIPOPROTEIN"/>
    <property type="match status" value="1"/>
</dbReference>
<evidence type="ECO:0000256" key="3">
    <source>
        <dbReference type="ARBA" id="ARBA00023180"/>
    </source>
</evidence>
<dbReference type="AlphaFoldDB" id="A0A9X1JYF6"/>
<keyword evidence="2" id="KW-0732">Signal</keyword>
<evidence type="ECO:0000313" key="4">
    <source>
        <dbReference type="EMBL" id="MBW2937472.1"/>
    </source>
</evidence>
<accession>A0A9X1JYF6</accession>
<evidence type="ECO:0000256" key="2">
    <source>
        <dbReference type="ARBA" id="ARBA00022729"/>
    </source>
</evidence>
<dbReference type="Proteomes" id="UP001138686">
    <property type="component" value="Unassembled WGS sequence"/>
</dbReference>
<keyword evidence="3" id="KW-0325">Glycoprotein</keyword>
<comment type="subcellular location">
    <subcellularLocation>
        <location evidence="1">Cell envelope</location>
    </subcellularLocation>
</comment>
<organism evidence="4 5">
    <name type="scientific">Halomarinibacterium sedimenti</name>
    <dbReference type="NCBI Taxonomy" id="2857106"/>
    <lineage>
        <taxon>Bacteria</taxon>
        <taxon>Pseudomonadati</taxon>
        <taxon>Bacteroidota</taxon>
        <taxon>Flavobacteriia</taxon>
        <taxon>Flavobacteriales</taxon>
        <taxon>Flavobacteriaceae</taxon>
        <taxon>Halomarinibacterium</taxon>
    </lineage>
</organism>
<keyword evidence="5" id="KW-1185">Reference proteome</keyword>
<gene>
    <name evidence="4" type="ORF">KXJ69_05105</name>
</gene>
<evidence type="ECO:0000313" key="5">
    <source>
        <dbReference type="Proteomes" id="UP001138686"/>
    </source>
</evidence>
<dbReference type="PANTHER" id="PTHR31018:SF3">
    <property type="entry name" value="RECEPTOR PROTEIN-TYROSINE KINASE"/>
    <property type="match status" value="1"/>
</dbReference>
<reference evidence="4" key="1">
    <citation type="submission" date="2021-07" db="EMBL/GenBank/DDBJ databases">
        <title>Aureisphaera sp. CAU 1614 isolated from sea sediment.</title>
        <authorList>
            <person name="Kim W."/>
        </authorList>
    </citation>
    <scope>NUCLEOTIDE SEQUENCE</scope>
    <source>
        <strain evidence="4">CAU 1614</strain>
    </source>
</reference>